<dbReference type="InterPro" id="IPR010255">
    <property type="entry name" value="Haem_peroxidase_sf"/>
</dbReference>
<reference evidence="1" key="1">
    <citation type="submission" date="2021-11" db="EMBL/GenBank/DDBJ databases">
        <authorList>
            <person name="Schell T."/>
        </authorList>
    </citation>
    <scope>NUCLEOTIDE SEQUENCE</scope>
    <source>
        <strain evidence="1">M5</strain>
    </source>
</reference>
<proteinExistence type="predicted"/>
<dbReference type="Pfam" id="PF03098">
    <property type="entry name" value="An_peroxidase"/>
    <property type="match status" value="1"/>
</dbReference>
<dbReference type="EMBL" id="CAKKLH010000303">
    <property type="protein sequence ID" value="CAH0110489.1"/>
    <property type="molecule type" value="Genomic_DNA"/>
</dbReference>
<dbReference type="Proteomes" id="UP000789390">
    <property type="component" value="Unassembled WGS sequence"/>
</dbReference>
<keyword evidence="2" id="KW-1185">Reference proteome</keyword>
<organism evidence="1 2">
    <name type="scientific">Daphnia galeata</name>
    <dbReference type="NCBI Taxonomy" id="27404"/>
    <lineage>
        <taxon>Eukaryota</taxon>
        <taxon>Metazoa</taxon>
        <taxon>Ecdysozoa</taxon>
        <taxon>Arthropoda</taxon>
        <taxon>Crustacea</taxon>
        <taxon>Branchiopoda</taxon>
        <taxon>Diplostraca</taxon>
        <taxon>Cladocera</taxon>
        <taxon>Anomopoda</taxon>
        <taxon>Daphniidae</taxon>
        <taxon>Daphnia</taxon>
    </lineage>
</organism>
<dbReference type="AlphaFoldDB" id="A0A8J2W9Y1"/>
<accession>A0A8J2W9Y1</accession>
<dbReference type="GO" id="GO:0004601">
    <property type="term" value="F:peroxidase activity"/>
    <property type="evidence" value="ECO:0007669"/>
    <property type="project" value="InterPro"/>
</dbReference>
<dbReference type="GO" id="GO:0020037">
    <property type="term" value="F:heme binding"/>
    <property type="evidence" value="ECO:0007669"/>
    <property type="project" value="InterPro"/>
</dbReference>
<dbReference type="InterPro" id="IPR019791">
    <property type="entry name" value="Haem_peroxidase_animal"/>
</dbReference>
<evidence type="ECO:0000313" key="2">
    <source>
        <dbReference type="Proteomes" id="UP000789390"/>
    </source>
</evidence>
<comment type="caution">
    <text evidence="1">The sequence shown here is derived from an EMBL/GenBank/DDBJ whole genome shotgun (WGS) entry which is preliminary data.</text>
</comment>
<dbReference type="PROSITE" id="PS50292">
    <property type="entry name" value="PEROXIDASE_3"/>
    <property type="match status" value="1"/>
</dbReference>
<dbReference type="SUPFAM" id="SSF48113">
    <property type="entry name" value="Heme-dependent peroxidases"/>
    <property type="match status" value="1"/>
</dbReference>
<evidence type="ECO:0000313" key="1">
    <source>
        <dbReference type="EMBL" id="CAH0110489.1"/>
    </source>
</evidence>
<name>A0A8J2W9Y1_9CRUS</name>
<dbReference type="OrthoDB" id="6505174at2759"/>
<dbReference type="InterPro" id="IPR037120">
    <property type="entry name" value="Haem_peroxidase_sf_animal"/>
</dbReference>
<dbReference type="Gene3D" id="1.10.640.10">
    <property type="entry name" value="Haem peroxidase domain superfamily, animal type"/>
    <property type="match status" value="1"/>
</dbReference>
<protein>
    <submittedName>
        <fullName evidence="1">Uncharacterized protein</fullName>
    </submittedName>
</protein>
<gene>
    <name evidence="1" type="ORF">DGAL_LOCUS14058</name>
</gene>
<sequence length="116" mass="12957">MTKIIINANTHFLDLSLVYGSDDKLAEELRTKENGKLKISPLKSNHEKHLLPPGPEPLGRPCSLASSVSGVQPADDIKCFNAVMYGSFFYKNALVNNNWVQRCVLYRKTMLITAGY</sequence>
<dbReference type="GO" id="GO:0006979">
    <property type="term" value="P:response to oxidative stress"/>
    <property type="evidence" value="ECO:0007669"/>
    <property type="project" value="InterPro"/>
</dbReference>